<comment type="caution">
    <text evidence="1">The sequence shown here is derived from an EMBL/GenBank/DDBJ whole genome shotgun (WGS) entry which is preliminary data.</text>
</comment>
<keyword evidence="2" id="KW-1185">Reference proteome</keyword>
<sequence length="134" mass="14703">MERVAGQFRPAPPQSAEAIRPVASEKEISEIVGRADEAHRRFLARRADARRLVESARLTNIESNVRQRALIALADLASLRSDTVLSLGDLDLLRAEAETTFAPTDDIFQAQARIGLSLNVQNGIINSLWADLGQ</sequence>
<reference evidence="1 2" key="1">
    <citation type="submission" date="2019-06" db="EMBL/GenBank/DDBJ databases">
        <title>Erythrobacter insulae sp. nov., isolated from a tidal flat.</title>
        <authorList>
            <person name="Yoon J.-H."/>
        </authorList>
    </citation>
    <scope>NUCLEOTIDE SEQUENCE [LARGE SCALE GENOMIC DNA]</scope>
    <source>
        <strain evidence="1 2">JBTF-M21</strain>
    </source>
</reference>
<protein>
    <recommendedName>
        <fullName evidence="3">TolC family protein</fullName>
    </recommendedName>
</protein>
<accession>A0A547P8P9</accession>
<organism evidence="1 2">
    <name type="scientific">Erythrobacter insulae</name>
    <dbReference type="NCBI Taxonomy" id="2584124"/>
    <lineage>
        <taxon>Bacteria</taxon>
        <taxon>Pseudomonadati</taxon>
        <taxon>Pseudomonadota</taxon>
        <taxon>Alphaproteobacteria</taxon>
        <taxon>Sphingomonadales</taxon>
        <taxon>Erythrobacteraceae</taxon>
        <taxon>Erythrobacter/Porphyrobacter group</taxon>
        <taxon>Erythrobacter</taxon>
    </lineage>
</organism>
<dbReference type="Proteomes" id="UP000316343">
    <property type="component" value="Unassembled WGS sequence"/>
</dbReference>
<proteinExistence type="predicted"/>
<dbReference type="OrthoDB" id="7505503at2"/>
<gene>
    <name evidence="1" type="ORF">FGU71_00720</name>
</gene>
<dbReference type="AlphaFoldDB" id="A0A547P8P9"/>
<name>A0A547P8P9_9SPHN</name>
<evidence type="ECO:0008006" key="3">
    <source>
        <dbReference type="Google" id="ProtNLM"/>
    </source>
</evidence>
<evidence type="ECO:0000313" key="1">
    <source>
        <dbReference type="EMBL" id="TRD10531.1"/>
    </source>
</evidence>
<dbReference type="EMBL" id="VHJK01000001">
    <property type="protein sequence ID" value="TRD10531.1"/>
    <property type="molecule type" value="Genomic_DNA"/>
</dbReference>
<evidence type="ECO:0000313" key="2">
    <source>
        <dbReference type="Proteomes" id="UP000316343"/>
    </source>
</evidence>